<sequence>MFSPSSSNLLTISITLTALQLFSADAHPAPAPAVEINTSAVEAAVSTTTTTPAELATELLYIVSSIEAQSPTIPTALATIITEAGQPAATSITEATLELGEFVEDGLLTYTAEEIEGSGTSPPASVNPQNPSKPIYPKKNDSDAPYSLNESALRSAIDIPTTFTRGNKRPIIIVPGTAATTNDMFANNLFKLLAADPKYADDFVWINNPTLSREDAQVNSEYVAYAINYISGISGNSNVSVIAWSQGTSNTQWSLKYWPSTREVVSDFVALSQEFHGSNVSTLICDALGCPPGFFQHKYDSNYIAALRSDDGDSAYVPTTSIWSGTDPGTSGATGTMLDVRGVGVTNNVVQTLCPDEPAGSAYTHEGILFNPLTWALIKSALNHAGPGNLTTAQLKPLCAKYAPALLDATDVRTTLSVSVVQDYNIFAYPDQVTKEPKLKSYANYTVPA</sequence>
<organism evidence="3 4">
    <name type="scientific">Imshaugia aleurites</name>
    <dbReference type="NCBI Taxonomy" id="172621"/>
    <lineage>
        <taxon>Eukaryota</taxon>
        <taxon>Fungi</taxon>
        <taxon>Dikarya</taxon>
        <taxon>Ascomycota</taxon>
        <taxon>Pezizomycotina</taxon>
        <taxon>Lecanoromycetes</taxon>
        <taxon>OSLEUM clade</taxon>
        <taxon>Lecanoromycetidae</taxon>
        <taxon>Lecanorales</taxon>
        <taxon>Lecanorineae</taxon>
        <taxon>Parmeliaceae</taxon>
        <taxon>Imshaugia</taxon>
    </lineage>
</organism>
<dbReference type="EMBL" id="CAJPDT010000089">
    <property type="protein sequence ID" value="CAF9936218.1"/>
    <property type="molecule type" value="Genomic_DNA"/>
</dbReference>
<evidence type="ECO:0000256" key="2">
    <source>
        <dbReference type="SAM" id="SignalP"/>
    </source>
</evidence>
<feature type="compositionally biased region" description="Polar residues" evidence="1">
    <location>
        <begin position="118"/>
        <end position="132"/>
    </location>
</feature>
<evidence type="ECO:0000256" key="1">
    <source>
        <dbReference type="SAM" id="MobiDB-lite"/>
    </source>
</evidence>
<name>A0A8H3IWZ9_9LECA</name>
<proteinExistence type="predicted"/>
<feature type="region of interest" description="Disordered" evidence="1">
    <location>
        <begin position="115"/>
        <end position="144"/>
    </location>
</feature>
<feature type="chain" id="PRO_5034333560" description="Lipase B" evidence="2">
    <location>
        <begin position="27"/>
        <end position="449"/>
    </location>
</feature>
<dbReference type="InterPro" id="IPR053228">
    <property type="entry name" value="Stereospecific_Lipase"/>
</dbReference>
<dbReference type="OrthoDB" id="4605274at2759"/>
<dbReference type="PANTHER" id="PTHR37574">
    <property type="entry name" value="LIPASE B"/>
    <property type="match status" value="1"/>
</dbReference>
<evidence type="ECO:0000313" key="3">
    <source>
        <dbReference type="EMBL" id="CAF9936218.1"/>
    </source>
</evidence>
<reference evidence="3" key="1">
    <citation type="submission" date="2021-03" db="EMBL/GenBank/DDBJ databases">
        <authorList>
            <person name="Tagirdzhanova G."/>
        </authorList>
    </citation>
    <scope>NUCLEOTIDE SEQUENCE</scope>
</reference>
<protein>
    <recommendedName>
        <fullName evidence="5">Lipase B</fullName>
    </recommendedName>
</protein>
<gene>
    <name evidence="3" type="ORF">IMSHALPRED_010506</name>
</gene>
<comment type="caution">
    <text evidence="3">The sequence shown here is derived from an EMBL/GenBank/DDBJ whole genome shotgun (WGS) entry which is preliminary data.</text>
</comment>
<dbReference type="SUPFAM" id="SSF53474">
    <property type="entry name" value="alpha/beta-Hydrolases"/>
    <property type="match status" value="1"/>
</dbReference>
<keyword evidence="2" id="KW-0732">Signal</keyword>
<dbReference type="Proteomes" id="UP000664534">
    <property type="component" value="Unassembled WGS sequence"/>
</dbReference>
<dbReference type="PANTHER" id="PTHR37574:SF1">
    <property type="entry name" value="LIPASE B"/>
    <property type="match status" value="1"/>
</dbReference>
<dbReference type="InterPro" id="IPR029058">
    <property type="entry name" value="AB_hydrolase_fold"/>
</dbReference>
<accession>A0A8H3IWZ9</accession>
<keyword evidence="4" id="KW-1185">Reference proteome</keyword>
<dbReference type="AlphaFoldDB" id="A0A8H3IWZ9"/>
<evidence type="ECO:0008006" key="5">
    <source>
        <dbReference type="Google" id="ProtNLM"/>
    </source>
</evidence>
<evidence type="ECO:0000313" key="4">
    <source>
        <dbReference type="Proteomes" id="UP000664534"/>
    </source>
</evidence>
<feature type="signal peptide" evidence="2">
    <location>
        <begin position="1"/>
        <end position="26"/>
    </location>
</feature>
<dbReference type="Gene3D" id="3.40.50.1820">
    <property type="entry name" value="alpha/beta hydrolase"/>
    <property type="match status" value="1"/>
</dbReference>